<accession>A0A9P8TKW8</accession>
<keyword evidence="2" id="KW-1185">Reference proteome</keyword>
<sequence length="100" mass="10956">MISNLSNLIIDSWNIVLISGCNSLFETLPLMVCVAMVVSLEFELEGLSLYLEREAEDMMMSEFEREDDEVVDADVGEEIVTSTLSSVAAVAVSVAMSNED</sequence>
<reference evidence="1" key="1">
    <citation type="journal article" date="2021" name="Open Biol.">
        <title>Shared evolutionary footprints suggest mitochondrial oxidative damage underlies multiple complex I losses in fungi.</title>
        <authorList>
            <person name="Schikora-Tamarit M.A."/>
            <person name="Marcet-Houben M."/>
            <person name="Nosek J."/>
            <person name="Gabaldon T."/>
        </authorList>
    </citation>
    <scope>NUCLEOTIDE SEQUENCE</scope>
    <source>
        <strain evidence="1">CBS2887</strain>
    </source>
</reference>
<protein>
    <submittedName>
        <fullName evidence="1">Uncharacterized protein</fullName>
    </submittedName>
</protein>
<dbReference type="EMBL" id="JAEUBG010003683">
    <property type="protein sequence ID" value="KAH3682475.1"/>
    <property type="molecule type" value="Genomic_DNA"/>
</dbReference>
<dbReference type="Proteomes" id="UP000774326">
    <property type="component" value="Unassembled WGS sequence"/>
</dbReference>
<dbReference type="AlphaFoldDB" id="A0A9P8TKW8"/>
<organism evidence="1 2">
    <name type="scientific">Wickerhamomyces pijperi</name>
    <name type="common">Yeast</name>
    <name type="synonym">Pichia pijperi</name>
    <dbReference type="NCBI Taxonomy" id="599730"/>
    <lineage>
        <taxon>Eukaryota</taxon>
        <taxon>Fungi</taxon>
        <taxon>Dikarya</taxon>
        <taxon>Ascomycota</taxon>
        <taxon>Saccharomycotina</taxon>
        <taxon>Saccharomycetes</taxon>
        <taxon>Phaffomycetales</taxon>
        <taxon>Wickerhamomycetaceae</taxon>
        <taxon>Wickerhamomyces</taxon>
    </lineage>
</organism>
<comment type="caution">
    <text evidence="1">The sequence shown here is derived from an EMBL/GenBank/DDBJ whole genome shotgun (WGS) entry which is preliminary data.</text>
</comment>
<evidence type="ECO:0000313" key="1">
    <source>
        <dbReference type="EMBL" id="KAH3682475.1"/>
    </source>
</evidence>
<reference evidence="1" key="2">
    <citation type="submission" date="2021-01" db="EMBL/GenBank/DDBJ databases">
        <authorList>
            <person name="Schikora-Tamarit M.A."/>
        </authorList>
    </citation>
    <scope>NUCLEOTIDE SEQUENCE</scope>
    <source>
        <strain evidence="1">CBS2887</strain>
    </source>
</reference>
<proteinExistence type="predicted"/>
<evidence type="ECO:0000313" key="2">
    <source>
        <dbReference type="Proteomes" id="UP000774326"/>
    </source>
</evidence>
<name>A0A9P8TKW8_WICPI</name>
<gene>
    <name evidence="1" type="ORF">WICPIJ_006568</name>
</gene>